<keyword evidence="4" id="KW-0808">Transferase</keyword>
<evidence type="ECO:0000256" key="3">
    <source>
        <dbReference type="ARBA" id="ARBA00022527"/>
    </source>
</evidence>
<dbReference type="GO" id="GO:0004674">
    <property type="term" value="F:protein serine/threonine kinase activity"/>
    <property type="evidence" value="ECO:0007669"/>
    <property type="project" value="UniProtKB-KW"/>
</dbReference>
<evidence type="ECO:0000313" key="14">
    <source>
        <dbReference type="RefSeq" id="XP_010928493.1"/>
    </source>
</evidence>
<dbReference type="AlphaFoldDB" id="A0A6I9RLR8"/>
<dbReference type="PROSITE" id="PS00107">
    <property type="entry name" value="PROTEIN_KINASE_ATP"/>
    <property type="match status" value="1"/>
</dbReference>
<keyword evidence="13" id="KW-1185">Reference proteome</keyword>
<dbReference type="GeneID" id="105050241"/>
<accession>A0A6I9RLR8</accession>
<proteinExistence type="inferred from homology"/>
<dbReference type="PROSITE" id="PS50011">
    <property type="entry name" value="PROTEIN_KINASE_DOM"/>
    <property type="match status" value="1"/>
</dbReference>
<evidence type="ECO:0000256" key="10">
    <source>
        <dbReference type="PROSITE-ProRule" id="PRU10141"/>
    </source>
</evidence>
<dbReference type="Pfam" id="PF00069">
    <property type="entry name" value="Pkinase"/>
    <property type="match status" value="2"/>
</dbReference>
<feature type="binding site" evidence="10">
    <location>
        <position position="45"/>
    </location>
    <ligand>
        <name>ATP</name>
        <dbReference type="ChEBI" id="CHEBI:30616"/>
    </ligand>
</feature>
<name>A0A6I9RLR8_ELAGV</name>
<dbReference type="FunCoup" id="A0A6I9RLR8">
    <property type="interactions" value="2"/>
</dbReference>
<protein>
    <recommendedName>
        <fullName evidence="2">non-specific serine/threonine protein kinase</fullName>
        <ecNumber evidence="2">2.7.11.1</ecNumber>
    </recommendedName>
</protein>
<evidence type="ECO:0000256" key="1">
    <source>
        <dbReference type="ARBA" id="ARBA00009903"/>
    </source>
</evidence>
<dbReference type="PANTHER" id="PTHR45637">
    <property type="entry name" value="FLIPPASE KINASE 1-RELATED"/>
    <property type="match status" value="1"/>
</dbReference>
<evidence type="ECO:0000256" key="6">
    <source>
        <dbReference type="ARBA" id="ARBA00022777"/>
    </source>
</evidence>
<keyword evidence="7 10" id="KW-0067">ATP-binding</keyword>
<evidence type="ECO:0000256" key="4">
    <source>
        <dbReference type="ARBA" id="ARBA00022679"/>
    </source>
</evidence>
<dbReference type="EC" id="2.7.11.1" evidence="2"/>
<dbReference type="KEGG" id="egu:105050241"/>
<evidence type="ECO:0000256" key="11">
    <source>
        <dbReference type="RuleBase" id="RU000304"/>
    </source>
</evidence>
<comment type="catalytic activity">
    <reaction evidence="9">
        <text>L-seryl-[protein] + ATP = O-phospho-L-seryl-[protein] + ADP + H(+)</text>
        <dbReference type="Rhea" id="RHEA:17989"/>
        <dbReference type="Rhea" id="RHEA-COMP:9863"/>
        <dbReference type="Rhea" id="RHEA-COMP:11604"/>
        <dbReference type="ChEBI" id="CHEBI:15378"/>
        <dbReference type="ChEBI" id="CHEBI:29999"/>
        <dbReference type="ChEBI" id="CHEBI:30616"/>
        <dbReference type="ChEBI" id="CHEBI:83421"/>
        <dbReference type="ChEBI" id="CHEBI:456216"/>
        <dbReference type="EC" id="2.7.11.1"/>
    </reaction>
</comment>
<dbReference type="Proteomes" id="UP000504607">
    <property type="component" value="Chromosome 8"/>
</dbReference>
<evidence type="ECO:0000256" key="8">
    <source>
        <dbReference type="ARBA" id="ARBA00047899"/>
    </source>
</evidence>
<gene>
    <name evidence="14" type="primary">LOC105050241</name>
</gene>
<sequence>MELDLDLDLDKLSAVRVLGRGAMGTVFLVVDRSAHPSRPPVFALKVVEKHSPTAKPDADRRARWELSVLSRLGPHPFLPSLLGSLETPDLLAWAVPFCPGRDLNALRYSLSDHIFSPAAIRFYLSEIVSALAHLHSLGIVYRDLKPENVLLQGSGHVTLTDFDLSRHLNPKPLPFPSFSPASIPLPSPSNNNNNNRRRRNLTRIFFGGHATSGGGPTDISVHLQQQLRKVKSARVSPVSRRRPSISGFVAGDAFERSHSFVGTEEYVSPEVVRGDGHEFAVDWWALGILTYEMAYGRTPFRGRNRKETFRNVLIRQPEFAGRQRTDLTDLISLLLAKDPARRLGYAGGVEEVKAHPFFRGVQWDLLADVNRPPFLPPLEDLEEEVLAPGADKTGAGAGAGWFDVRDYFKRASSAAPSPFSSSVSLAEF</sequence>
<keyword evidence="5 10" id="KW-0547">Nucleotide-binding</keyword>
<evidence type="ECO:0000259" key="12">
    <source>
        <dbReference type="PROSITE" id="PS50011"/>
    </source>
</evidence>
<evidence type="ECO:0000256" key="7">
    <source>
        <dbReference type="ARBA" id="ARBA00022840"/>
    </source>
</evidence>
<dbReference type="FunFam" id="1.10.510.10:FF:000294">
    <property type="entry name" value="Serine/threonine-protein kinase OXI1"/>
    <property type="match status" value="1"/>
</dbReference>
<dbReference type="RefSeq" id="XP_010928493.1">
    <property type="nucleotide sequence ID" value="XM_010930191.3"/>
</dbReference>
<dbReference type="InterPro" id="IPR008271">
    <property type="entry name" value="Ser/Thr_kinase_AS"/>
</dbReference>
<dbReference type="InParanoid" id="A0A6I9RLR8"/>
<evidence type="ECO:0000256" key="9">
    <source>
        <dbReference type="ARBA" id="ARBA00048679"/>
    </source>
</evidence>
<evidence type="ECO:0000313" key="13">
    <source>
        <dbReference type="Proteomes" id="UP000504607"/>
    </source>
</evidence>
<keyword evidence="3 11" id="KW-0723">Serine/threonine-protein kinase</keyword>
<evidence type="ECO:0000256" key="5">
    <source>
        <dbReference type="ARBA" id="ARBA00022741"/>
    </source>
</evidence>
<dbReference type="Gene3D" id="3.30.200.20">
    <property type="entry name" value="Phosphorylase Kinase, domain 1"/>
    <property type="match status" value="1"/>
</dbReference>
<dbReference type="Gene3D" id="1.10.510.10">
    <property type="entry name" value="Transferase(Phosphotransferase) domain 1"/>
    <property type="match status" value="2"/>
</dbReference>
<dbReference type="InterPro" id="IPR017441">
    <property type="entry name" value="Protein_kinase_ATP_BS"/>
</dbReference>
<organism evidence="13 14">
    <name type="scientific">Elaeis guineensis var. tenera</name>
    <name type="common">Oil palm</name>
    <dbReference type="NCBI Taxonomy" id="51953"/>
    <lineage>
        <taxon>Eukaryota</taxon>
        <taxon>Viridiplantae</taxon>
        <taxon>Streptophyta</taxon>
        <taxon>Embryophyta</taxon>
        <taxon>Tracheophyta</taxon>
        <taxon>Spermatophyta</taxon>
        <taxon>Magnoliopsida</taxon>
        <taxon>Liliopsida</taxon>
        <taxon>Arecaceae</taxon>
        <taxon>Arecoideae</taxon>
        <taxon>Cocoseae</taxon>
        <taxon>Elaeidinae</taxon>
        <taxon>Elaeis</taxon>
    </lineage>
</organism>
<dbReference type="GO" id="GO:0005524">
    <property type="term" value="F:ATP binding"/>
    <property type="evidence" value="ECO:0007669"/>
    <property type="project" value="UniProtKB-UniRule"/>
</dbReference>
<dbReference type="PROSITE" id="PS00108">
    <property type="entry name" value="PROTEIN_KINASE_ST"/>
    <property type="match status" value="1"/>
</dbReference>
<keyword evidence="6 14" id="KW-0418">Kinase</keyword>
<comment type="similarity">
    <text evidence="1">Belongs to the protein kinase superfamily. AGC Ser/Thr protein kinase family.</text>
</comment>
<dbReference type="SMART" id="SM00220">
    <property type="entry name" value="S_TKc"/>
    <property type="match status" value="1"/>
</dbReference>
<dbReference type="FunFam" id="1.10.510.10:FF:000312">
    <property type="entry name" value="Serine/threonine-protein kinase OXI1"/>
    <property type="match status" value="1"/>
</dbReference>
<dbReference type="InterPro" id="IPR011009">
    <property type="entry name" value="Kinase-like_dom_sf"/>
</dbReference>
<evidence type="ECO:0000256" key="2">
    <source>
        <dbReference type="ARBA" id="ARBA00012513"/>
    </source>
</evidence>
<dbReference type="InterPro" id="IPR000719">
    <property type="entry name" value="Prot_kinase_dom"/>
</dbReference>
<comment type="catalytic activity">
    <reaction evidence="8">
        <text>L-threonyl-[protein] + ATP = O-phospho-L-threonyl-[protein] + ADP + H(+)</text>
        <dbReference type="Rhea" id="RHEA:46608"/>
        <dbReference type="Rhea" id="RHEA-COMP:11060"/>
        <dbReference type="Rhea" id="RHEA-COMP:11605"/>
        <dbReference type="ChEBI" id="CHEBI:15378"/>
        <dbReference type="ChEBI" id="CHEBI:30013"/>
        <dbReference type="ChEBI" id="CHEBI:30616"/>
        <dbReference type="ChEBI" id="CHEBI:61977"/>
        <dbReference type="ChEBI" id="CHEBI:456216"/>
        <dbReference type="EC" id="2.7.11.1"/>
    </reaction>
</comment>
<feature type="domain" description="Protein kinase" evidence="12">
    <location>
        <begin position="12"/>
        <end position="358"/>
    </location>
</feature>
<dbReference type="SUPFAM" id="SSF56112">
    <property type="entry name" value="Protein kinase-like (PK-like)"/>
    <property type="match status" value="1"/>
</dbReference>
<reference evidence="14" key="1">
    <citation type="submission" date="2025-08" db="UniProtKB">
        <authorList>
            <consortium name="RefSeq"/>
        </authorList>
    </citation>
    <scope>IDENTIFICATION</scope>
</reference>
<dbReference type="OrthoDB" id="432483at2759"/>